<keyword evidence="2" id="KW-1185">Reference proteome</keyword>
<gene>
    <name evidence="1" type="ORF">HPULCUR_008683</name>
</gene>
<dbReference type="Proteomes" id="UP001476247">
    <property type="component" value="Unassembled WGS sequence"/>
</dbReference>
<accession>A0ABP9Y8B2</accession>
<proteinExistence type="predicted"/>
<evidence type="ECO:0000313" key="1">
    <source>
        <dbReference type="EMBL" id="GAA5803206.1"/>
    </source>
</evidence>
<reference evidence="1 2" key="1">
    <citation type="submission" date="2024-04" db="EMBL/GenBank/DDBJ databases">
        <title>genome sequences of Mucor flavus KT1a and Helicostylum pulchrum KT1b strains isolation_sourced from the surface of a dry-aged beef.</title>
        <authorList>
            <person name="Toyotome T."/>
            <person name="Hosono M."/>
            <person name="Torimaru M."/>
            <person name="Fukuda K."/>
            <person name="Mikami N."/>
        </authorList>
    </citation>
    <scope>NUCLEOTIDE SEQUENCE [LARGE SCALE GENOMIC DNA]</scope>
    <source>
        <strain evidence="1 2">KT1b</strain>
    </source>
</reference>
<organism evidence="1 2">
    <name type="scientific">Helicostylum pulchrum</name>
    <dbReference type="NCBI Taxonomy" id="562976"/>
    <lineage>
        <taxon>Eukaryota</taxon>
        <taxon>Fungi</taxon>
        <taxon>Fungi incertae sedis</taxon>
        <taxon>Mucoromycota</taxon>
        <taxon>Mucoromycotina</taxon>
        <taxon>Mucoromycetes</taxon>
        <taxon>Mucorales</taxon>
        <taxon>Mucorineae</taxon>
        <taxon>Mucoraceae</taxon>
        <taxon>Helicostylum</taxon>
    </lineage>
</organism>
<evidence type="ECO:0008006" key="3">
    <source>
        <dbReference type="Google" id="ProtNLM"/>
    </source>
</evidence>
<comment type="caution">
    <text evidence="1">The sequence shown here is derived from an EMBL/GenBank/DDBJ whole genome shotgun (WGS) entry which is preliminary data.</text>
</comment>
<sequence>MDQVKSWCLNTLQLPLHTNNRISPYNSKRISLSPSAQSNTSTVKRDISPLTANVFLCLLLLNQINCYFNSSQSILLSTAWLKKKGQHLNENNVIKIYMKSPHVVANGELAGTLVIDQTNLQQVELSLIGIEVVHDIHYPFLNSLIFNLDHHQIQSHLSQDKLVIPFVITLPPELGGSYTDKRYAIDLYVPILDSKLVWKSITIDFSLSRMVWMSGAPIYITICDMKLQLLRKQTILNNVSCDIVSHSSLSKMGWWQPLEPNSKDNVTMTIDAPLNQVTVRNQKLIDVSFSIQMLICSAERSDIVAEFPVILVHPIAMDPPPPSSIKEPDVSSLRPPLSKNIDLSASSLTSILSITQPIPVSPLPPTSQRVLQKMKKSISGWGTLLSRKISFTHIGASPRMISSYTNILPPSQHTLPQDQPEDIVSLAEQRSMMKFGHIKGPKRFGQQPGCLGDAGLDIRNCFNVATAAEVIQSYAAEKVEIGILSNSPVSFSETHFKLKDGNLYLQSK</sequence>
<name>A0ABP9Y8B2_9FUNG</name>
<protein>
    <recommendedName>
        <fullName evidence="3">Arrestin C-terminal-like domain-containing protein</fullName>
    </recommendedName>
</protein>
<evidence type="ECO:0000313" key="2">
    <source>
        <dbReference type="Proteomes" id="UP001476247"/>
    </source>
</evidence>
<dbReference type="EMBL" id="BAABUJ010000027">
    <property type="protein sequence ID" value="GAA5803206.1"/>
    <property type="molecule type" value="Genomic_DNA"/>
</dbReference>